<feature type="region of interest" description="Disordered" evidence="4">
    <location>
        <begin position="445"/>
        <end position="489"/>
    </location>
</feature>
<feature type="domain" description="GCF C-terminal" evidence="5">
    <location>
        <begin position="522"/>
        <end position="733"/>
    </location>
</feature>
<evidence type="ECO:0000256" key="4">
    <source>
        <dbReference type="SAM" id="MobiDB-lite"/>
    </source>
</evidence>
<proteinExistence type="inferred from homology"/>
<comment type="caution">
    <text evidence="6">The sequence shown here is derived from an EMBL/GenBank/DDBJ whole genome shotgun (WGS) entry which is preliminary data.</text>
</comment>
<evidence type="ECO:0000256" key="1">
    <source>
        <dbReference type="ARBA" id="ARBA00004123"/>
    </source>
</evidence>
<evidence type="ECO:0000256" key="2">
    <source>
        <dbReference type="ARBA" id="ARBA00010801"/>
    </source>
</evidence>
<evidence type="ECO:0000256" key="3">
    <source>
        <dbReference type="ARBA" id="ARBA00023242"/>
    </source>
</evidence>
<dbReference type="OrthoDB" id="429427at2759"/>
<accession>A0A210Q9X5</accession>
<comment type="subcellular location">
    <subcellularLocation>
        <location evidence="1">Nucleus</location>
    </subcellularLocation>
</comment>
<keyword evidence="7" id="KW-1185">Reference proteome</keyword>
<feature type="compositionally biased region" description="Basic and acidic residues" evidence="4">
    <location>
        <begin position="95"/>
        <end position="135"/>
    </location>
</feature>
<feature type="compositionally biased region" description="Basic and acidic residues" evidence="4">
    <location>
        <begin position="39"/>
        <end position="49"/>
    </location>
</feature>
<sequence length="829" mass="95580">MAATSKKPWRNFRRKAADESDSEDNKNEQQDDVMEIEEEKSAVEIIEKPVKKKKKKKDKKESAKLLSFEDDHDVEDGDVFKIKKSSQSKRLAKQLKKEKLKEKEEYSKATEENSSAKDPPPPKKSEEEADEKIRKLREEFMTLNGDDAAAVDLDSEEEDKGTLHKLLGKGEIPDANMIHNIRKKRQQARNMGDFVPLDNAAKPENASSRLVREDDNDKSEDEDGRIDFTINVEALERQRIKDQFLAAEHGSDEESDQEREWEAQQIRKGVTVGQPVDTKTEDQEASDEGTRQSNGYTYQSTTTATTFQPFTAMSKTNNLADINMDVIKKRLKERLDSMEEVSRRHTQERESLITDIDDADQSTVTCEGSVDALEKRYRFFQEMRGYVRDLVECLNEKVPIINDLETRMLNLLRRQSEQLVSRRQQDVRDQCQDYMTSKAKIVMESSEGQAKQMRVAEREARRSRRRRKREVKSIRGHHEGLSSDDEENQSDITKFNLEKDAIDSGVARLFEDVEEDFKEVTCVRERFESWKREYGETYSEAYIGLCLPNLFNPFVRLQLIQWNPLEAHGQDFEDTQWFETLVFYGCQPEETEQDANNDDVKLLPTIVEKIIVPRITVLAETVWDPLSTTQTSRLVNTIQRIIRDYPCAHSSNKFMQNLLHAVVKRLQKTLDDDVFMPLYPKSAIENRSSGAAVFFHRQSWTCIKLLGSIMSWHAIISTSILQNLALDGLLNRYVILGLCNSVLNQETIQKCHSVVSTFPKEWFAGLDEEKTLPQLENLCKYMVSAAKTIEKDLAAAKDMDKKDHRDMIKQISKILVNVHALNHALSLQA</sequence>
<evidence type="ECO:0000313" key="7">
    <source>
        <dbReference type="Proteomes" id="UP000242188"/>
    </source>
</evidence>
<feature type="compositionally biased region" description="Basic and acidic residues" evidence="4">
    <location>
        <begin position="15"/>
        <end position="29"/>
    </location>
</feature>
<dbReference type="PANTHER" id="PTHR12214">
    <property type="entry name" value="GC-RICH SEQUENCE DNA-BINDING FACTOR"/>
    <property type="match status" value="1"/>
</dbReference>
<dbReference type="STRING" id="6573.A0A210Q9X5"/>
<feature type="compositionally biased region" description="Basic residues" evidence="4">
    <location>
        <begin position="82"/>
        <end position="94"/>
    </location>
</feature>
<dbReference type="GO" id="GO:0003677">
    <property type="term" value="F:DNA binding"/>
    <property type="evidence" value="ECO:0007669"/>
    <property type="project" value="InterPro"/>
</dbReference>
<keyword evidence="3" id="KW-0539">Nucleus</keyword>
<dbReference type="Pfam" id="PF07842">
    <property type="entry name" value="GCFC"/>
    <property type="match status" value="1"/>
</dbReference>
<dbReference type="Pfam" id="PF15458">
    <property type="entry name" value="NTR2"/>
    <property type="match status" value="1"/>
</dbReference>
<gene>
    <name evidence="6" type="ORF">KP79_PYT07063</name>
</gene>
<reference evidence="6 7" key="1">
    <citation type="journal article" date="2017" name="Nat. Ecol. Evol.">
        <title>Scallop genome provides insights into evolution of bilaterian karyotype and development.</title>
        <authorList>
            <person name="Wang S."/>
            <person name="Zhang J."/>
            <person name="Jiao W."/>
            <person name="Li J."/>
            <person name="Xun X."/>
            <person name="Sun Y."/>
            <person name="Guo X."/>
            <person name="Huan P."/>
            <person name="Dong B."/>
            <person name="Zhang L."/>
            <person name="Hu X."/>
            <person name="Sun X."/>
            <person name="Wang J."/>
            <person name="Zhao C."/>
            <person name="Wang Y."/>
            <person name="Wang D."/>
            <person name="Huang X."/>
            <person name="Wang R."/>
            <person name="Lv J."/>
            <person name="Li Y."/>
            <person name="Zhang Z."/>
            <person name="Liu B."/>
            <person name="Lu W."/>
            <person name="Hui Y."/>
            <person name="Liang J."/>
            <person name="Zhou Z."/>
            <person name="Hou R."/>
            <person name="Li X."/>
            <person name="Liu Y."/>
            <person name="Li H."/>
            <person name="Ning X."/>
            <person name="Lin Y."/>
            <person name="Zhao L."/>
            <person name="Xing Q."/>
            <person name="Dou J."/>
            <person name="Li Y."/>
            <person name="Mao J."/>
            <person name="Guo H."/>
            <person name="Dou H."/>
            <person name="Li T."/>
            <person name="Mu C."/>
            <person name="Jiang W."/>
            <person name="Fu Q."/>
            <person name="Fu X."/>
            <person name="Miao Y."/>
            <person name="Liu J."/>
            <person name="Yu Q."/>
            <person name="Li R."/>
            <person name="Liao H."/>
            <person name="Li X."/>
            <person name="Kong Y."/>
            <person name="Jiang Z."/>
            <person name="Chourrout D."/>
            <person name="Li R."/>
            <person name="Bao Z."/>
        </authorList>
    </citation>
    <scope>NUCLEOTIDE SEQUENCE [LARGE SCALE GENOMIC DNA]</scope>
    <source>
        <strain evidence="6 7">PY_sf001</strain>
    </source>
</reference>
<feature type="compositionally biased region" description="Basic and acidic residues" evidence="4">
    <location>
        <begin position="471"/>
        <end position="481"/>
    </location>
</feature>
<dbReference type="EMBL" id="NEDP02004470">
    <property type="protein sequence ID" value="OWF45544.1"/>
    <property type="molecule type" value="Genomic_DNA"/>
</dbReference>
<feature type="region of interest" description="Disordered" evidence="4">
    <location>
        <begin position="1"/>
        <end position="135"/>
    </location>
</feature>
<comment type="similarity">
    <text evidence="2">Belongs to the GCF family.</text>
</comment>
<dbReference type="PANTHER" id="PTHR12214:SF0">
    <property type="entry name" value="LD29489P"/>
    <property type="match status" value="1"/>
</dbReference>
<dbReference type="GO" id="GO:0000390">
    <property type="term" value="P:spliceosomal complex disassembly"/>
    <property type="evidence" value="ECO:0007669"/>
    <property type="project" value="InterPro"/>
</dbReference>
<dbReference type="GO" id="GO:0071008">
    <property type="term" value="C:U2-type post-mRNA release spliceosomal complex"/>
    <property type="evidence" value="ECO:0007669"/>
    <property type="project" value="InterPro"/>
</dbReference>
<dbReference type="InterPro" id="IPR022783">
    <property type="entry name" value="GCFC_dom"/>
</dbReference>
<protein>
    <submittedName>
        <fullName evidence="6">PAX3-and PAX7-binding protein 1</fullName>
    </submittedName>
</protein>
<feature type="compositionally biased region" description="Basic residues" evidence="4">
    <location>
        <begin position="461"/>
        <end position="470"/>
    </location>
</feature>
<dbReference type="AlphaFoldDB" id="A0A210Q9X5"/>
<feature type="compositionally biased region" description="Basic and acidic residues" evidence="4">
    <location>
        <begin position="59"/>
        <end position="69"/>
    </location>
</feature>
<evidence type="ECO:0000313" key="6">
    <source>
        <dbReference type="EMBL" id="OWF45544.1"/>
    </source>
</evidence>
<dbReference type="InterPro" id="IPR012890">
    <property type="entry name" value="GCFC2-like"/>
</dbReference>
<feature type="region of interest" description="Disordered" evidence="4">
    <location>
        <begin position="194"/>
        <end position="224"/>
    </location>
</feature>
<organism evidence="6 7">
    <name type="scientific">Mizuhopecten yessoensis</name>
    <name type="common">Japanese scallop</name>
    <name type="synonym">Patinopecten yessoensis</name>
    <dbReference type="NCBI Taxonomy" id="6573"/>
    <lineage>
        <taxon>Eukaryota</taxon>
        <taxon>Metazoa</taxon>
        <taxon>Spiralia</taxon>
        <taxon>Lophotrochozoa</taxon>
        <taxon>Mollusca</taxon>
        <taxon>Bivalvia</taxon>
        <taxon>Autobranchia</taxon>
        <taxon>Pteriomorphia</taxon>
        <taxon>Pectinida</taxon>
        <taxon>Pectinoidea</taxon>
        <taxon>Pectinidae</taxon>
        <taxon>Mizuhopecten</taxon>
    </lineage>
</organism>
<evidence type="ECO:0000259" key="5">
    <source>
        <dbReference type="Pfam" id="PF07842"/>
    </source>
</evidence>
<feature type="region of interest" description="Disordered" evidence="4">
    <location>
        <begin position="269"/>
        <end position="299"/>
    </location>
</feature>
<dbReference type="Proteomes" id="UP000242188">
    <property type="component" value="Unassembled WGS sequence"/>
</dbReference>
<name>A0A210Q9X5_MIZYE</name>
<dbReference type="InterPro" id="IPR028211">
    <property type="entry name" value="Ntr2"/>
</dbReference>